<name>A0A0C4DVE1_MAGP6</name>
<feature type="compositionally biased region" description="Low complexity" evidence="1">
    <location>
        <begin position="45"/>
        <end position="58"/>
    </location>
</feature>
<dbReference type="AlphaFoldDB" id="A0A0C4DVE1"/>
<reference evidence="3" key="4">
    <citation type="journal article" date="2015" name="G3 (Bethesda)">
        <title>Genome sequences of three phytopathogenic species of the Magnaporthaceae family of fungi.</title>
        <authorList>
            <person name="Okagaki L.H."/>
            <person name="Nunes C.C."/>
            <person name="Sailsbery J."/>
            <person name="Clay B."/>
            <person name="Brown D."/>
            <person name="John T."/>
            <person name="Oh Y."/>
            <person name="Young N."/>
            <person name="Fitzgerald M."/>
            <person name="Haas B.J."/>
            <person name="Zeng Q."/>
            <person name="Young S."/>
            <person name="Adiconis X."/>
            <person name="Fan L."/>
            <person name="Levin J.Z."/>
            <person name="Mitchell T.K."/>
            <person name="Okubara P.A."/>
            <person name="Farman M.L."/>
            <person name="Kohn L.M."/>
            <person name="Birren B."/>
            <person name="Ma L.-J."/>
            <person name="Dean R.A."/>
        </authorList>
    </citation>
    <scope>NUCLEOTIDE SEQUENCE</scope>
    <source>
        <strain evidence="3">ATCC 64411 / 73-15</strain>
    </source>
</reference>
<dbReference type="EMBL" id="GL876968">
    <property type="protein sequence ID" value="KLU84911.1"/>
    <property type="molecule type" value="Genomic_DNA"/>
</dbReference>
<dbReference type="EnsemblFungi" id="MAPG_03945T0">
    <property type="protein sequence ID" value="MAPG_03945T0"/>
    <property type="gene ID" value="MAPG_03945"/>
</dbReference>
<dbReference type="EMBL" id="ADBL01000931">
    <property type="status" value="NOT_ANNOTATED_CDS"/>
    <property type="molecule type" value="Genomic_DNA"/>
</dbReference>
<feature type="region of interest" description="Disordered" evidence="1">
    <location>
        <begin position="1"/>
        <end position="275"/>
    </location>
</feature>
<reference evidence="3" key="5">
    <citation type="submission" date="2015-06" db="UniProtKB">
        <authorList>
            <consortium name="EnsemblFungi"/>
        </authorList>
    </citation>
    <scope>IDENTIFICATION</scope>
    <source>
        <strain evidence="3">ATCC 64411</strain>
    </source>
</reference>
<keyword evidence="4" id="KW-1185">Reference proteome</keyword>
<dbReference type="Proteomes" id="UP000011715">
    <property type="component" value="Unassembled WGS sequence"/>
</dbReference>
<feature type="compositionally biased region" description="Basic and acidic residues" evidence="1">
    <location>
        <begin position="148"/>
        <end position="178"/>
    </location>
</feature>
<reference evidence="2" key="3">
    <citation type="submission" date="2011-03" db="EMBL/GenBank/DDBJ databases">
        <title>Annotation of Magnaporthe poae ATCC 64411.</title>
        <authorList>
            <person name="Ma L.-J."/>
            <person name="Dead R."/>
            <person name="Young S.K."/>
            <person name="Zeng Q."/>
            <person name="Gargeya S."/>
            <person name="Fitzgerald M."/>
            <person name="Haas B."/>
            <person name="Abouelleil A."/>
            <person name="Alvarado L."/>
            <person name="Arachchi H.M."/>
            <person name="Berlin A."/>
            <person name="Brown A."/>
            <person name="Chapman S.B."/>
            <person name="Chen Z."/>
            <person name="Dunbar C."/>
            <person name="Freedman E."/>
            <person name="Gearin G."/>
            <person name="Gellesch M."/>
            <person name="Goldberg J."/>
            <person name="Griggs A."/>
            <person name="Gujja S."/>
            <person name="Heiman D."/>
            <person name="Howarth C."/>
            <person name="Larson L."/>
            <person name="Lui A."/>
            <person name="MacDonald P.J.P."/>
            <person name="Mehta T."/>
            <person name="Montmayeur A."/>
            <person name="Murphy C."/>
            <person name="Neiman D."/>
            <person name="Pearson M."/>
            <person name="Priest M."/>
            <person name="Roberts A."/>
            <person name="Saif S."/>
            <person name="Shea T."/>
            <person name="Shenoy N."/>
            <person name="Sisk P."/>
            <person name="Stolte C."/>
            <person name="Sykes S."/>
            <person name="Yandava C."/>
            <person name="Wortman J."/>
            <person name="Nusbaum C."/>
            <person name="Birren B."/>
        </authorList>
    </citation>
    <scope>NUCLEOTIDE SEQUENCE</scope>
    <source>
        <strain evidence="2">ATCC 64411</strain>
    </source>
</reference>
<gene>
    <name evidence="2" type="ORF">MAPG_03945</name>
</gene>
<reference evidence="2" key="1">
    <citation type="submission" date="2010-05" db="EMBL/GenBank/DDBJ databases">
        <title>The Genome Sequence of Magnaporthe poae strain ATCC 64411.</title>
        <authorList>
            <consortium name="The Broad Institute Genome Sequencing Platform"/>
            <consortium name="Broad Institute Genome Sequencing Center for Infectious Disease"/>
            <person name="Ma L.-J."/>
            <person name="Dead R."/>
            <person name="Young S."/>
            <person name="Zeng Q."/>
            <person name="Koehrsen M."/>
            <person name="Alvarado L."/>
            <person name="Berlin A."/>
            <person name="Chapman S.B."/>
            <person name="Chen Z."/>
            <person name="Freedman E."/>
            <person name="Gellesch M."/>
            <person name="Goldberg J."/>
            <person name="Griggs A."/>
            <person name="Gujja S."/>
            <person name="Heilman E.R."/>
            <person name="Heiman D."/>
            <person name="Hepburn T."/>
            <person name="Howarth C."/>
            <person name="Jen D."/>
            <person name="Larson L."/>
            <person name="Mehta T."/>
            <person name="Neiman D."/>
            <person name="Pearson M."/>
            <person name="Roberts A."/>
            <person name="Saif S."/>
            <person name="Shea T."/>
            <person name="Shenoy N."/>
            <person name="Sisk P."/>
            <person name="Stolte C."/>
            <person name="Sykes S."/>
            <person name="Walk T."/>
            <person name="White J."/>
            <person name="Yandava C."/>
            <person name="Haas B."/>
            <person name="Nusbaum C."/>
            <person name="Birren B."/>
        </authorList>
    </citation>
    <scope>NUCLEOTIDE SEQUENCE</scope>
    <source>
        <strain evidence="2">ATCC 64411</strain>
    </source>
</reference>
<accession>A0A0C4DVE1</accession>
<evidence type="ECO:0000313" key="3">
    <source>
        <dbReference type="EnsemblFungi" id="MAPG_03945T0"/>
    </source>
</evidence>
<feature type="compositionally biased region" description="Basic and acidic residues" evidence="1">
    <location>
        <begin position="219"/>
        <end position="236"/>
    </location>
</feature>
<organism evidence="3 4">
    <name type="scientific">Magnaporthiopsis poae (strain ATCC 64411 / 73-15)</name>
    <name type="common">Kentucky bluegrass fungus</name>
    <name type="synonym">Magnaporthe poae</name>
    <dbReference type="NCBI Taxonomy" id="644358"/>
    <lineage>
        <taxon>Eukaryota</taxon>
        <taxon>Fungi</taxon>
        <taxon>Dikarya</taxon>
        <taxon>Ascomycota</taxon>
        <taxon>Pezizomycotina</taxon>
        <taxon>Sordariomycetes</taxon>
        <taxon>Sordariomycetidae</taxon>
        <taxon>Magnaporthales</taxon>
        <taxon>Magnaporthaceae</taxon>
        <taxon>Magnaporthiopsis</taxon>
    </lineage>
</organism>
<feature type="compositionally biased region" description="Basic and acidic residues" evidence="1">
    <location>
        <begin position="254"/>
        <end position="263"/>
    </location>
</feature>
<protein>
    <submittedName>
        <fullName evidence="2 3">Uncharacterized protein</fullName>
    </submittedName>
</protein>
<sequence length="291" mass="33616">MTSEGLLHDTISPFGFTSFHHLRPSPSRSGGSAKAFSPNIRSRKAAATTMPMNPTTNNDKQHNERKQQQPLASGTAHQQEKEPPSDRQTFPGRNTRNRLRDARDRDHHQPRRETQDPAASVMHHTPTPHQPRPPVCDMAPTAHDEEEERWREREKTWIAGRDGRNPELEWEITDRPSEPRSNTNSQGVGRAEAQMETEEKKKNTPRKWTDNPATCSKQRGGDDRFTGGRMWVEPDHSPPNSVVQAKHKHKRKEEKKTSPERNRRYNSTSKRKKKSIKYFLTRTGTWTWCTK</sequence>
<proteinExistence type="predicted"/>
<reference evidence="4" key="2">
    <citation type="submission" date="2010-05" db="EMBL/GenBank/DDBJ databases">
        <title>The genome sequence of Magnaporthe poae strain ATCC 64411.</title>
        <authorList>
            <person name="Ma L.-J."/>
            <person name="Dead R."/>
            <person name="Young S."/>
            <person name="Zeng Q."/>
            <person name="Koehrsen M."/>
            <person name="Alvarado L."/>
            <person name="Berlin A."/>
            <person name="Chapman S.B."/>
            <person name="Chen Z."/>
            <person name="Freedman E."/>
            <person name="Gellesch M."/>
            <person name="Goldberg J."/>
            <person name="Griggs A."/>
            <person name="Gujja S."/>
            <person name="Heilman E.R."/>
            <person name="Heiman D."/>
            <person name="Hepburn T."/>
            <person name="Howarth C."/>
            <person name="Jen D."/>
            <person name="Larson L."/>
            <person name="Mehta T."/>
            <person name="Neiman D."/>
            <person name="Pearson M."/>
            <person name="Roberts A."/>
            <person name="Saif S."/>
            <person name="Shea T."/>
            <person name="Shenoy N."/>
            <person name="Sisk P."/>
            <person name="Stolte C."/>
            <person name="Sykes S."/>
            <person name="Walk T."/>
            <person name="White J."/>
            <person name="Yandava C."/>
            <person name="Haas B."/>
            <person name="Nusbaum C."/>
            <person name="Birren B."/>
        </authorList>
    </citation>
    <scope>NUCLEOTIDE SEQUENCE [LARGE SCALE GENOMIC DNA]</scope>
    <source>
        <strain evidence="4">ATCC 64411 / 73-15</strain>
    </source>
</reference>
<evidence type="ECO:0000256" key="1">
    <source>
        <dbReference type="SAM" id="MobiDB-lite"/>
    </source>
</evidence>
<feature type="compositionally biased region" description="Basic and acidic residues" evidence="1">
    <location>
        <begin position="98"/>
        <end position="115"/>
    </location>
</feature>
<dbReference type="VEuPathDB" id="FungiDB:MAPG_03945"/>
<evidence type="ECO:0000313" key="2">
    <source>
        <dbReference type="EMBL" id="KLU84911.1"/>
    </source>
</evidence>
<evidence type="ECO:0000313" key="4">
    <source>
        <dbReference type="Proteomes" id="UP000011715"/>
    </source>
</evidence>
<feature type="compositionally biased region" description="Polar residues" evidence="1">
    <location>
        <begin position="68"/>
        <end position="77"/>
    </location>
</feature>